<evidence type="ECO:0000313" key="1">
    <source>
        <dbReference type="EMBL" id="KKK60849.1"/>
    </source>
</evidence>
<comment type="caution">
    <text evidence="1">The sequence shown here is derived from an EMBL/GenBank/DDBJ whole genome shotgun (WGS) entry which is preliminary data.</text>
</comment>
<dbReference type="EMBL" id="LAZR01062765">
    <property type="protein sequence ID" value="KKK60849.1"/>
    <property type="molecule type" value="Genomic_DNA"/>
</dbReference>
<reference evidence="1" key="1">
    <citation type="journal article" date="2015" name="Nature">
        <title>Complex archaea that bridge the gap between prokaryotes and eukaryotes.</title>
        <authorList>
            <person name="Spang A."/>
            <person name="Saw J.H."/>
            <person name="Jorgensen S.L."/>
            <person name="Zaremba-Niedzwiedzka K."/>
            <person name="Martijn J."/>
            <person name="Lind A.E."/>
            <person name="van Eijk R."/>
            <person name="Schleper C."/>
            <person name="Guy L."/>
            <person name="Ettema T.J."/>
        </authorList>
    </citation>
    <scope>NUCLEOTIDE SEQUENCE</scope>
</reference>
<name>A0A0F8Z355_9ZZZZ</name>
<accession>A0A0F8Z355</accession>
<proteinExistence type="predicted"/>
<organism evidence="1">
    <name type="scientific">marine sediment metagenome</name>
    <dbReference type="NCBI Taxonomy" id="412755"/>
    <lineage>
        <taxon>unclassified sequences</taxon>
        <taxon>metagenomes</taxon>
        <taxon>ecological metagenomes</taxon>
    </lineage>
</organism>
<gene>
    <name evidence="1" type="ORF">LCGC14_3020220</name>
</gene>
<sequence length="85" mass="9670">MKHLITKEPTEEIELDVEDGRFCLIQRIKEPDGISTKVIVMNKREALKLHKALGEEILNLGHAESAECDSYSLYDFPVIQFVPVS</sequence>
<dbReference type="AlphaFoldDB" id="A0A0F8Z355"/>
<protein>
    <submittedName>
        <fullName evidence="1">Uncharacterized protein</fullName>
    </submittedName>
</protein>